<dbReference type="GO" id="GO:0009234">
    <property type="term" value="P:menaquinone biosynthetic process"/>
    <property type="evidence" value="ECO:0007669"/>
    <property type="project" value="UniProtKB-UniRule"/>
</dbReference>
<comment type="catalytic activity">
    <reaction evidence="4">
        <text>a 2-demethylmenaquinol + S-adenosyl-L-methionine = a menaquinol + S-adenosyl-L-homocysteine + H(+)</text>
        <dbReference type="Rhea" id="RHEA:42640"/>
        <dbReference type="Rhea" id="RHEA-COMP:9539"/>
        <dbReference type="Rhea" id="RHEA-COMP:9563"/>
        <dbReference type="ChEBI" id="CHEBI:15378"/>
        <dbReference type="ChEBI" id="CHEBI:18151"/>
        <dbReference type="ChEBI" id="CHEBI:55437"/>
        <dbReference type="ChEBI" id="CHEBI:57856"/>
        <dbReference type="ChEBI" id="CHEBI:59789"/>
        <dbReference type="EC" id="2.1.1.163"/>
    </reaction>
</comment>
<dbReference type="PANTHER" id="PTHR43591">
    <property type="entry name" value="METHYLTRANSFERASE"/>
    <property type="match status" value="1"/>
</dbReference>
<dbReference type="PROSITE" id="PS51608">
    <property type="entry name" value="SAM_MT_UBIE"/>
    <property type="match status" value="1"/>
</dbReference>
<dbReference type="STRING" id="360412.LARV_00193"/>
<keyword evidence="2 4" id="KW-0808">Transferase</keyword>
<keyword evidence="4" id="KW-0474">Menaquinone biosynthesis</keyword>
<evidence type="ECO:0000256" key="3">
    <source>
        <dbReference type="ARBA" id="ARBA00022691"/>
    </source>
</evidence>
<evidence type="ECO:0000313" key="5">
    <source>
        <dbReference type="EMBL" id="GAP12458.1"/>
    </source>
</evidence>
<dbReference type="InterPro" id="IPR023576">
    <property type="entry name" value="UbiE/COQ5_MeTrFase_CS"/>
</dbReference>
<keyword evidence="6" id="KW-1185">Reference proteome</keyword>
<dbReference type="Gene3D" id="3.40.50.150">
    <property type="entry name" value="Vaccinia Virus protein VP39"/>
    <property type="match status" value="1"/>
</dbReference>
<evidence type="ECO:0000313" key="6">
    <source>
        <dbReference type="Proteomes" id="UP000055060"/>
    </source>
</evidence>
<keyword evidence="3 4" id="KW-0949">S-adenosyl-L-methionine</keyword>
<comment type="pathway">
    <text evidence="4">Quinol/quinone metabolism; menaquinone biosynthesis; menaquinol from 1,4-dihydroxy-2-naphthoate: step 2/2.</text>
</comment>
<dbReference type="UniPathway" id="UPA00079">
    <property type="reaction ID" value="UER00169"/>
</dbReference>
<organism evidence="5">
    <name type="scientific">Longilinea arvoryzae</name>
    <dbReference type="NCBI Taxonomy" id="360412"/>
    <lineage>
        <taxon>Bacteria</taxon>
        <taxon>Bacillati</taxon>
        <taxon>Chloroflexota</taxon>
        <taxon>Anaerolineae</taxon>
        <taxon>Anaerolineales</taxon>
        <taxon>Anaerolineaceae</taxon>
        <taxon>Longilinea</taxon>
    </lineage>
</organism>
<dbReference type="InterPro" id="IPR004033">
    <property type="entry name" value="UbiE/COQ5_MeTrFase"/>
</dbReference>
<comment type="caution">
    <text evidence="4">Lacks conserved residue(s) required for the propagation of feature annotation.</text>
</comment>
<dbReference type="GO" id="GO:0043770">
    <property type="term" value="F:demethylmenaquinone methyltransferase activity"/>
    <property type="evidence" value="ECO:0007669"/>
    <property type="project" value="UniProtKB-UniRule"/>
</dbReference>
<dbReference type="InterPro" id="IPR029063">
    <property type="entry name" value="SAM-dependent_MTases_sf"/>
</dbReference>
<comment type="function">
    <text evidence="4">Methyltransferase required for the conversion of demethylmenaquinol (DMKH2) to menaquinol (MKH2).</text>
</comment>
<dbReference type="EC" id="2.1.1.163" evidence="4"/>
<feature type="binding site" evidence="4">
    <location>
        <position position="70"/>
    </location>
    <ligand>
        <name>S-adenosyl-L-methionine</name>
        <dbReference type="ChEBI" id="CHEBI:59789"/>
    </ligand>
</feature>
<protein>
    <recommendedName>
        <fullName evidence="4">Demethylmenaquinone methyltransferase</fullName>
        <ecNumber evidence="4">2.1.1.163</ecNumber>
    </recommendedName>
</protein>
<evidence type="ECO:0000256" key="2">
    <source>
        <dbReference type="ARBA" id="ARBA00022679"/>
    </source>
</evidence>
<proteinExistence type="inferred from homology"/>
<comment type="similarity">
    <text evidence="4">Belongs to the class I-like SAM-binding methyltransferase superfamily. MenG/UbiE family.</text>
</comment>
<dbReference type="PANTHER" id="PTHR43591:SF24">
    <property type="entry name" value="2-METHOXY-6-POLYPRENYL-1,4-BENZOQUINOL METHYLASE, MITOCHONDRIAL"/>
    <property type="match status" value="1"/>
</dbReference>
<evidence type="ECO:0000256" key="4">
    <source>
        <dbReference type="HAMAP-Rule" id="MF_01813"/>
    </source>
</evidence>
<keyword evidence="1 4" id="KW-0489">Methyltransferase</keyword>
<reference evidence="5" key="1">
    <citation type="submission" date="2015-07" db="EMBL/GenBank/DDBJ databases">
        <title>Draft Genome Sequences of Anaerolinea thermolimosa IMO-1, Bellilinea caldifistulae GOMI-1, Leptolinea tardivitalis YMTK-2, Levilinea saccharolytica KIBI-1,Longilinea arvoryzae KOME-1, Previously Described as Members of the Anaerolineaceae (Chloroflexi).</title>
        <authorList>
            <person name="Sekiguchi Y."/>
            <person name="Ohashi A."/>
            <person name="Matsuura N."/>
            <person name="Tourlousse M.D."/>
        </authorList>
    </citation>
    <scope>NUCLEOTIDE SEQUENCE [LARGE SCALE GENOMIC DNA]</scope>
    <source>
        <strain evidence="5">KOME-1</strain>
    </source>
</reference>
<dbReference type="CDD" id="cd02440">
    <property type="entry name" value="AdoMet_MTases"/>
    <property type="match status" value="1"/>
</dbReference>
<dbReference type="Pfam" id="PF01209">
    <property type="entry name" value="Ubie_methyltran"/>
    <property type="match status" value="1"/>
</dbReference>
<evidence type="ECO:0000256" key="1">
    <source>
        <dbReference type="ARBA" id="ARBA00022603"/>
    </source>
</evidence>
<dbReference type="HAMAP" id="MF_01813">
    <property type="entry name" value="MenG_UbiE_methyltr"/>
    <property type="match status" value="1"/>
</dbReference>
<dbReference type="PROSITE" id="PS01184">
    <property type="entry name" value="UBIE_2"/>
    <property type="match status" value="1"/>
</dbReference>
<dbReference type="NCBIfam" id="TIGR01934">
    <property type="entry name" value="MenG_MenH_UbiE"/>
    <property type="match status" value="1"/>
</dbReference>
<feature type="binding site" evidence="4">
    <location>
        <position position="50"/>
    </location>
    <ligand>
        <name>S-adenosyl-L-methionine</name>
        <dbReference type="ChEBI" id="CHEBI:59789"/>
    </ligand>
</feature>
<dbReference type="SUPFAM" id="SSF53335">
    <property type="entry name" value="S-adenosyl-L-methionine-dependent methyltransferases"/>
    <property type="match status" value="1"/>
</dbReference>
<gene>
    <name evidence="4" type="primary">menG</name>
    <name evidence="5" type="ORF">LARV_00193</name>
</gene>
<feature type="binding site" evidence="4">
    <location>
        <begin position="94"/>
        <end position="95"/>
    </location>
    <ligand>
        <name>S-adenosyl-L-methionine</name>
        <dbReference type="ChEBI" id="CHEBI:59789"/>
    </ligand>
</feature>
<dbReference type="AlphaFoldDB" id="A0A0S7BG83"/>
<dbReference type="EMBL" id="DF967972">
    <property type="protein sequence ID" value="GAP12458.1"/>
    <property type="molecule type" value="Genomic_DNA"/>
</dbReference>
<name>A0A0S7BG83_9CHLR</name>
<accession>A0A0S7BG83</accession>
<dbReference type="Proteomes" id="UP000055060">
    <property type="component" value="Unassembled WGS sequence"/>
</dbReference>
<sequence length="227" mass="25305">MRGIFGRIAPRYDLMNRLMTFGQDVRWRREVIRRAKLAPGGCLLDLGAGTGDLARETLRQVPTARVTAADFTLEMMRVGRKRPGAAGFSWAAADALHLPFTGACYDALVSGYLLRNVADLDRALSEQLRVLKPGGWMVTLDTTRPVRNLLSPLIHIHMHFVIPLLGTLLTGQRDAYTYLPDTSENFLSAEALADRMTRAGFENVGFHRFNFGTMAIHWGRKPLAVSH</sequence>
<dbReference type="GO" id="GO:0032259">
    <property type="term" value="P:methylation"/>
    <property type="evidence" value="ECO:0007669"/>
    <property type="project" value="UniProtKB-KW"/>
</dbReference>